<proteinExistence type="predicted"/>
<dbReference type="AlphaFoldDB" id="A0A699WP42"/>
<feature type="non-terminal residue" evidence="1">
    <location>
        <position position="19"/>
    </location>
</feature>
<sequence>MAGEKVVLLARNLVKEYHV</sequence>
<comment type="caution">
    <text evidence="1">The sequence shown here is derived from an EMBL/GenBank/DDBJ whole genome shotgun (WGS) entry which is preliminary data.</text>
</comment>
<organism evidence="1">
    <name type="scientific">Tanacetum cinerariifolium</name>
    <name type="common">Dalmatian daisy</name>
    <name type="synonym">Chrysanthemum cinerariifolium</name>
    <dbReference type="NCBI Taxonomy" id="118510"/>
    <lineage>
        <taxon>Eukaryota</taxon>
        <taxon>Viridiplantae</taxon>
        <taxon>Streptophyta</taxon>
        <taxon>Embryophyta</taxon>
        <taxon>Tracheophyta</taxon>
        <taxon>Spermatophyta</taxon>
        <taxon>Magnoliopsida</taxon>
        <taxon>eudicotyledons</taxon>
        <taxon>Gunneridae</taxon>
        <taxon>Pentapetalae</taxon>
        <taxon>asterids</taxon>
        <taxon>campanulids</taxon>
        <taxon>Asterales</taxon>
        <taxon>Asteraceae</taxon>
        <taxon>Asteroideae</taxon>
        <taxon>Anthemideae</taxon>
        <taxon>Anthemidinae</taxon>
        <taxon>Tanacetum</taxon>
    </lineage>
</organism>
<gene>
    <name evidence="1" type="ORF">Tci_918223</name>
</gene>
<dbReference type="EMBL" id="BKCJ011669528">
    <property type="protein sequence ID" value="GFD46254.1"/>
    <property type="molecule type" value="Genomic_DNA"/>
</dbReference>
<evidence type="ECO:0000313" key="1">
    <source>
        <dbReference type="EMBL" id="GFD46254.1"/>
    </source>
</evidence>
<accession>A0A699WP42</accession>
<name>A0A699WP42_TANCI</name>
<protein>
    <submittedName>
        <fullName evidence="1">Uncharacterized protein</fullName>
    </submittedName>
</protein>
<reference evidence="1" key="1">
    <citation type="journal article" date="2019" name="Sci. Rep.">
        <title>Draft genome of Tanacetum cinerariifolium, the natural source of mosquito coil.</title>
        <authorList>
            <person name="Yamashiro T."/>
            <person name="Shiraishi A."/>
            <person name="Satake H."/>
            <person name="Nakayama K."/>
        </authorList>
    </citation>
    <scope>NUCLEOTIDE SEQUENCE</scope>
</reference>